<sequence>MIRKRGGLGTGVTHTDVFAENLGAVNPLLRQVLRRVLQRAELTDWQQAPGGGGGLVRGLLGGLMGASRALVGGGGRPAGQPQRQPGDFGAVLIFAVGGISPAEVRAELEAHAGPGKPRLILGGTSLLLPQDVVLHLAGGPLA</sequence>
<dbReference type="InterPro" id="IPR036045">
    <property type="entry name" value="Sec1-like_sf"/>
</dbReference>
<evidence type="ECO:0008006" key="3">
    <source>
        <dbReference type="Google" id="ProtNLM"/>
    </source>
</evidence>
<keyword evidence="2" id="KW-1185">Reference proteome</keyword>
<evidence type="ECO:0000313" key="2">
    <source>
        <dbReference type="Proteomes" id="UP000236333"/>
    </source>
</evidence>
<dbReference type="AlphaFoldDB" id="A0A2J8AKG5"/>
<dbReference type="EMBL" id="PGGS01000001">
    <property type="protein sequence ID" value="PNH13016.1"/>
    <property type="molecule type" value="Genomic_DNA"/>
</dbReference>
<gene>
    <name evidence="1" type="ORF">TSOC_000023</name>
</gene>
<accession>A0A2J8AKG5</accession>
<comment type="caution">
    <text evidence="1">The sequence shown here is derived from an EMBL/GenBank/DDBJ whole genome shotgun (WGS) entry which is preliminary data.</text>
</comment>
<proteinExistence type="predicted"/>
<name>A0A2J8AKG5_9CHLO</name>
<organism evidence="1 2">
    <name type="scientific">Tetrabaena socialis</name>
    <dbReference type="NCBI Taxonomy" id="47790"/>
    <lineage>
        <taxon>Eukaryota</taxon>
        <taxon>Viridiplantae</taxon>
        <taxon>Chlorophyta</taxon>
        <taxon>core chlorophytes</taxon>
        <taxon>Chlorophyceae</taxon>
        <taxon>CS clade</taxon>
        <taxon>Chlamydomonadales</taxon>
        <taxon>Tetrabaenaceae</taxon>
        <taxon>Tetrabaena</taxon>
    </lineage>
</organism>
<protein>
    <recommendedName>
        <fullName evidence="3">Sec1 family domain-containing protein 2</fullName>
    </recommendedName>
</protein>
<dbReference type="SUPFAM" id="SSF56815">
    <property type="entry name" value="Sec1/munc18-like (SM) proteins"/>
    <property type="match status" value="1"/>
</dbReference>
<reference evidence="1 2" key="1">
    <citation type="journal article" date="2017" name="Mol. Biol. Evol.">
        <title>The 4-celled Tetrabaena socialis nuclear genome reveals the essential components for genetic control of cell number at the origin of multicellularity in the volvocine lineage.</title>
        <authorList>
            <person name="Featherston J."/>
            <person name="Arakaki Y."/>
            <person name="Hanschen E.R."/>
            <person name="Ferris P.J."/>
            <person name="Michod R.E."/>
            <person name="Olson B.J.S.C."/>
            <person name="Nozaki H."/>
            <person name="Durand P.M."/>
        </authorList>
    </citation>
    <scope>NUCLEOTIDE SEQUENCE [LARGE SCALE GENOMIC DNA]</scope>
    <source>
        <strain evidence="1 2">NIES-571</strain>
    </source>
</reference>
<dbReference type="Proteomes" id="UP000236333">
    <property type="component" value="Unassembled WGS sequence"/>
</dbReference>
<dbReference type="OrthoDB" id="549905at2759"/>
<evidence type="ECO:0000313" key="1">
    <source>
        <dbReference type="EMBL" id="PNH13016.1"/>
    </source>
</evidence>